<comment type="function">
    <text evidence="4">Has a role in nuclear-cytoplasmic transport of proteins and mRNAs.</text>
</comment>
<proteinExistence type="predicted"/>
<dbReference type="AlphaFoldDB" id="A0A4Q4TUH8"/>
<evidence type="ECO:0000259" key="5">
    <source>
        <dbReference type="PROSITE" id="PS50177"/>
    </source>
</evidence>
<keyword evidence="4" id="KW-0653">Protein transport</keyword>
<name>A0A4Q4TUH8_9PEZI</name>
<comment type="function">
    <text evidence="3">Facilitates protein transport into the nucleus. Could be part of a multicomponent system of cytosolic factors that assemble at the pore complex during nuclear import.</text>
</comment>
<dbReference type="SUPFAM" id="SSF54427">
    <property type="entry name" value="NTF2-like"/>
    <property type="match status" value="1"/>
</dbReference>
<dbReference type="FunFam" id="3.10.450.50:FF:000005">
    <property type="entry name" value="Nuclear transport factor 2"/>
    <property type="match status" value="1"/>
</dbReference>
<evidence type="ECO:0000256" key="4">
    <source>
        <dbReference type="RuleBase" id="RU369002"/>
    </source>
</evidence>
<keyword evidence="4" id="KW-0813">Transport</keyword>
<comment type="caution">
    <text evidence="6">The sequence shown here is derived from an EMBL/GenBank/DDBJ whole genome shotgun (WGS) entry which is preliminary data.</text>
</comment>
<dbReference type="OrthoDB" id="6507044at2759"/>
<sequence length="123" mass="13903">MAANFQAVADEFVTFYYAQFDADRNSLSALYRENSMLTFETHAVMGTANIVQKLVELPFQKVKHQVDTRDAQPGISGGILVLVTGKLLVDDQEQPMNYTQVFHLLPEGNSFFVYNDIFKLVYG</sequence>
<dbReference type="EMBL" id="QJNU01000021">
    <property type="protein sequence ID" value="RYP10194.1"/>
    <property type="molecule type" value="Genomic_DNA"/>
</dbReference>
<gene>
    <name evidence="6" type="ORF">DL764_000815</name>
</gene>
<reference evidence="6 7" key="1">
    <citation type="submission" date="2018-06" db="EMBL/GenBank/DDBJ databases">
        <title>Complete Genomes of Monosporascus.</title>
        <authorList>
            <person name="Robinson A.J."/>
            <person name="Natvig D.O."/>
        </authorList>
    </citation>
    <scope>NUCLEOTIDE SEQUENCE [LARGE SCALE GENOMIC DNA]</scope>
    <source>
        <strain evidence="6 7">CBS 110550</strain>
    </source>
</reference>
<dbReference type="GO" id="GO:0006606">
    <property type="term" value="P:protein import into nucleus"/>
    <property type="evidence" value="ECO:0007669"/>
    <property type="project" value="UniProtKB-ARBA"/>
</dbReference>
<accession>A0A4Q4TUH8</accession>
<protein>
    <recommendedName>
        <fullName evidence="2 4">Nuclear transport factor 2</fullName>
        <shortName evidence="4">NTF-2</shortName>
    </recommendedName>
</protein>
<dbReference type="PANTHER" id="PTHR12612">
    <property type="entry name" value="NUCLEAR TRANSPORT FACTOR 2"/>
    <property type="match status" value="1"/>
</dbReference>
<dbReference type="GO" id="GO:0005635">
    <property type="term" value="C:nuclear envelope"/>
    <property type="evidence" value="ECO:0007669"/>
    <property type="project" value="UniProtKB-ARBA"/>
</dbReference>
<evidence type="ECO:0000256" key="2">
    <source>
        <dbReference type="ARBA" id="ARBA00026247"/>
    </source>
</evidence>
<keyword evidence="1 4" id="KW-0963">Cytoplasm</keyword>
<dbReference type="InterPro" id="IPR002075">
    <property type="entry name" value="NTF2_dom"/>
</dbReference>
<dbReference type="InterPro" id="IPR032710">
    <property type="entry name" value="NTF2-like_dom_sf"/>
</dbReference>
<dbReference type="CDD" id="cd00780">
    <property type="entry name" value="NTF2"/>
    <property type="match status" value="1"/>
</dbReference>
<keyword evidence="4" id="KW-0539">Nucleus</keyword>
<dbReference type="GO" id="GO:0051028">
    <property type="term" value="P:mRNA transport"/>
    <property type="evidence" value="ECO:0007669"/>
    <property type="project" value="UniProtKB-UniRule"/>
</dbReference>
<dbReference type="GO" id="GO:0005737">
    <property type="term" value="C:cytoplasm"/>
    <property type="evidence" value="ECO:0007669"/>
    <property type="project" value="UniProtKB-SubCell"/>
</dbReference>
<dbReference type="Pfam" id="PF02136">
    <property type="entry name" value="NTF2"/>
    <property type="match status" value="1"/>
</dbReference>
<dbReference type="InterPro" id="IPR018222">
    <property type="entry name" value="Nuclear_transport_factor_2_euk"/>
</dbReference>
<dbReference type="Proteomes" id="UP000293360">
    <property type="component" value="Unassembled WGS sequence"/>
</dbReference>
<evidence type="ECO:0000256" key="3">
    <source>
        <dbReference type="ARBA" id="ARBA00053082"/>
    </source>
</evidence>
<dbReference type="InterPro" id="IPR045875">
    <property type="entry name" value="NTF2"/>
</dbReference>
<dbReference type="Gene3D" id="3.10.450.50">
    <property type="match status" value="1"/>
</dbReference>
<evidence type="ECO:0000313" key="7">
    <source>
        <dbReference type="Proteomes" id="UP000293360"/>
    </source>
</evidence>
<feature type="domain" description="NTF2" evidence="5">
    <location>
        <begin position="8"/>
        <end position="120"/>
    </location>
</feature>
<evidence type="ECO:0000313" key="6">
    <source>
        <dbReference type="EMBL" id="RYP10194.1"/>
    </source>
</evidence>
<keyword evidence="7" id="KW-1185">Reference proteome</keyword>
<organism evidence="6 7">
    <name type="scientific">Monosporascus ibericus</name>
    <dbReference type="NCBI Taxonomy" id="155417"/>
    <lineage>
        <taxon>Eukaryota</taxon>
        <taxon>Fungi</taxon>
        <taxon>Dikarya</taxon>
        <taxon>Ascomycota</taxon>
        <taxon>Pezizomycotina</taxon>
        <taxon>Sordariomycetes</taxon>
        <taxon>Xylariomycetidae</taxon>
        <taxon>Xylariales</taxon>
        <taxon>Xylariales incertae sedis</taxon>
        <taxon>Monosporascus</taxon>
    </lineage>
</organism>
<dbReference type="STRING" id="155417.A0A4Q4TUH8"/>
<evidence type="ECO:0000256" key="1">
    <source>
        <dbReference type="ARBA" id="ARBA00022490"/>
    </source>
</evidence>
<dbReference type="PROSITE" id="PS50177">
    <property type="entry name" value="NTF2_DOMAIN"/>
    <property type="match status" value="1"/>
</dbReference>
<comment type="subcellular location">
    <subcellularLocation>
        <location evidence="4">Cytoplasm</location>
    </subcellularLocation>
    <subcellularLocation>
        <location evidence="4">Nucleus</location>
    </subcellularLocation>
</comment>